<feature type="compositionally biased region" description="Basic and acidic residues" evidence="1">
    <location>
        <begin position="219"/>
        <end position="229"/>
    </location>
</feature>
<organism evidence="2 3">
    <name type="scientific">Mycena chlorophos</name>
    <name type="common">Agaric fungus</name>
    <name type="synonym">Agaricus chlorophos</name>
    <dbReference type="NCBI Taxonomy" id="658473"/>
    <lineage>
        <taxon>Eukaryota</taxon>
        <taxon>Fungi</taxon>
        <taxon>Dikarya</taxon>
        <taxon>Basidiomycota</taxon>
        <taxon>Agaricomycotina</taxon>
        <taxon>Agaricomycetes</taxon>
        <taxon>Agaricomycetidae</taxon>
        <taxon>Agaricales</taxon>
        <taxon>Marasmiineae</taxon>
        <taxon>Mycenaceae</taxon>
        <taxon>Mycena</taxon>
    </lineage>
</organism>
<dbReference type="GO" id="GO:0000340">
    <property type="term" value="F:RNA 7-methylguanosine cap binding"/>
    <property type="evidence" value="ECO:0007669"/>
    <property type="project" value="InterPro"/>
</dbReference>
<dbReference type="Proteomes" id="UP000613580">
    <property type="component" value="Unassembled WGS sequence"/>
</dbReference>
<feature type="region of interest" description="Disordered" evidence="1">
    <location>
        <begin position="261"/>
        <end position="281"/>
    </location>
</feature>
<evidence type="ECO:0008006" key="4">
    <source>
        <dbReference type="Google" id="ProtNLM"/>
    </source>
</evidence>
<proteinExistence type="predicted"/>
<dbReference type="OrthoDB" id="422106at2759"/>
<accession>A0A8H6WID2</accession>
<dbReference type="Pfam" id="PF10309">
    <property type="entry name" value="NCBP3"/>
    <property type="match status" value="1"/>
</dbReference>
<evidence type="ECO:0000313" key="2">
    <source>
        <dbReference type="EMBL" id="KAF7313374.1"/>
    </source>
</evidence>
<feature type="compositionally biased region" description="Acidic residues" evidence="1">
    <location>
        <begin position="263"/>
        <end position="278"/>
    </location>
</feature>
<evidence type="ECO:0000313" key="3">
    <source>
        <dbReference type="Proteomes" id="UP000613580"/>
    </source>
</evidence>
<reference evidence="2" key="1">
    <citation type="submission" date="2020-05" db="EMBL/GenBank/DDBJ databases">
        <title>Mycena genomes resolve the evolution of fungal bioluminescence.</title>
        <authorList>
            <person name="Tsai I.J."/>
        </authorList>
    </citation>
    <scope>NUCLEOTIDE SEQUENCE</scope>
    <source>
        <strain evidence="2">110903Hualien_Pintung</strain>
    </source>
</reference>
<dbReference type="GO" id="GO:0003729">
    <property type="term" value="F:mRNA binding"/>
    <property type="evidence" value="ECO:0007669"/>
    <property type="project" value="InterPro"/>
</dbReference>
<comment type="caution">
    <text evidence="2">The sequence shown here is derived from an EMBL/GenBank/DDBJ whole genome shotgun (WGS) entry which is preliminary data.</text>
</comment>
<dbReference type="InterPro" id="IPR019416">
    <property type="entry name" value="NCBP3"/>
</dbReference>
<sequence length="423" mass="47548">MDFGDSAALSYEDTAYETQLPSAEEQAAASLRARIGNTKVYLLSDTLSTTRVGSKRKHDDVAADDGEDIDEDVGYRVNALLLSGSPIGSLPTASLFAYATHFDAHPLGLEWVDDERCVFVFDSKADARGAYRLLQKHITEEPDADGFVTAKPIPVAIWPAEDRINRSLGTGEGLTGLLRMRWARAEDAKQRGAREQSQFYRKHGWRAGKESQPDSGIDYSDRDRDRDGDIPAAKRRRRGSSADADRERQRAALDAELDAFIQADDDDQPVPEVVVEEEPTSKMRSDYIASDGRTLLERTSAIRVHPNHNTLESRLTAPLPRRARGSGMYADGLENGGSSRTENGLDWGRPSRPEQDWSERRDRDRNKDRDSRPRRDRDGHRRNGHGGREREREPLPRRARNERPAVTREDLDAELDAFLEAKD</sequence>
<evidence type="ECO:0000256" key="1">
    <source>
        <dbReference type="SAM" id="MobiDB-lite"/>
    </source>
</evidence>
<name>A0A8H6WID2_MYCCL</name>
<feature type="region of interest" description="Disordered" evidence="1">
    <location>
        <begin position="306"/>
        <end position="423"/>
    </location>
</feature>
<gene>
    <name evidence="2" type="ORF">HMN09_00493100</name>
</gene>
<dbReference type="AlphaFoldDB" id="A0A8H6WID2"/>
<feature type="region of interest" description="Disordered" evidence="1">
    <location>
        <begin position="187"/>
        <end position="249"/>
    </location>
</feature>
<protein>
    <recommendedName>
        <fullName evidence="4">Chromatin target of PRMT1 protein C-terminal domain-containing protein</fullName>
    </recommendedName>
</protein>
<feature type="compositionally biased region" description="Basic and acidic residues" evidence="1">
    <location>
        <begin position="349"/>
        <end position="410"/>
    </location>
</feature>
<keyword evidence="3" id="KW-1185">Reference proteome</keyword>
<dbReference type="EMBL" id="JACAZE010000006">
    <property type="protein sequence ID" value="KAF7313374.1"/>
    <property type="molecule type" value="Genomic_DNA"/>
</dbReference>